<evidence type="ECO:0000256" key="2">
    <source>
        <dbReference type="ARBA" id="ARBA00022840"/>
    </source>
</evidence>
<dbReference type="InterPro" id="IPR014059">
    <property type="entry name" value="TraI/TrwC_relax"/>
</dbReference>
<sequence length="874" mass="99206">MRPINISSTKAIDYYYALDPFFSHKDAQWAGAIIETMGLSNRITKDQFSKILNGQDMQGNQIIKNGHGKDSKKQYKSKHRAAIDIALSAPKSVSILALHCGHEKAIDAHKNAVQQTIAEIEQEFIKARQTIGGKTQVLDAKGLFAMFNHSTSRANDPQLHTHVLTMNMCVADNKYKAVFNDLIYKNQRYINNYYQQTLASELVKAGYQIEIQKNGNFEIKGISEKVIKKFSKRTEQIEKQLAGMDKTQLNEAQRRNRATIESRQDKDQTTDKTQLNAKWELEYSARKIENKIQYGQSKAKKAIDIIQDAANWLHKKEASFNRHDLLNMAFSLSRGVSTYEIKKAFKNAIDKGHIQSTGQRITKSGLILENYATPKMIKMEKDIMNLYTQGLNNMSEVLPNIDLSPYDYFTKGQKLFVRNVFESKNQFNLVQGDAGTGKTSAMKAVAELNKSKKILGLAYTGKAASEIENKANIKSMTIDQLLNQIKKRSIKQKAMDKLSGKYAGIWLIDESSMIGSAQILKLMRLAKSEHAKVFFIGDSKQLQAIAAGKMFKELQTNKHIELTETLRQKEVVIKKAVELVKQKHIKAGLNLLKSTGNVIENTSIDEMISDYIANNGSMIITSTNADREYINQKTRQALKQSGLLHSKDYTFKTESEKRMSEGQKCLVQSYEIGQEIIINDAPGVQAGSRFIVTGINRDKNQIKLISSPTVRIWDEKQRKFKHIARKKRQVVTLNPMKSDLSIVKHEKKEFSKGERVIFTRNDNQLDVKNGNIGIIEGIRAEQMKIKVNDRQITINSKDYANIDHAHAITVYKSQGQTSEKVYIYANNKGHHTTEFLYTGLSRASHQAKIYCENYQQFMCQCMNEQEKQTSLSIG</sequence>
<dbReference type="Proteomes" id="UP000189670">
    <property type="component" value="Unassembled WGS sequence"/>
</dbReference>
<evidence type="ECO:0000313" key="6">
    <source>
        <dbReference type="EMBL" id="ETR71247.1"/>
    </source>
</evidence>
<name>A0A1V1P8N4_9BACT</name>
<evidence type="ECO:0000256" key="3">
    <source>
        <dbReference type="SAM" id="MobiDB-lite"/>
    </source>
</evidence>
<proteinExistence type="predicted"/>
<feature type="region of interest" description="Disordered" evidence="3">
    <location>
        <begin position="250"/>
        <end position="272"/>
    </location>
</feature>
<evidence type="ECO:0000256" key="1">
    <source>
        <dbReference type="ARBA" id="ARBA00022741"/>
    </source>
</evidence>
<keyword evidence="1" id="KW-0547">Nucleotide-binding</keyword>
<dbReference type="NCBIfam" id="TIGR02686">
    <property type="entry name" value="relax_trwC"/>
    <property type="match status" value="1"/>
</dbReference>
<dbReference type="Pfam" id="PF08751">
    <property type="entry name" value="TrwC"/>
    <property type="match status" value="1"/>
</dbReference>
<dbReference type="AlphaFoldDB" id="A0A1V1P8N4"/>
<dbReference type="GO" id="GO:0003678">
    <property type="term" value="F:DNA helicase activity"/>
    <property type="evidence" value="ECO:0007669"/>
    <property type="project" value="UniProtKB-ARBA"/>
</dbReference>
<feature type="compositionally biased region" description="Basic and acidic residues" evidence="3">
    <location>
        <begin position="252"/>
        <end position="270"/>
    </location>
</feature>
<reference evidence="7" key="1">
    <citation type="submission" date="2012-11" db="EMBL/GenBank/DDBJ databases">
        <authorList>
            <person name="Lucero-Rivera Y.E."/>
            <person name="Tovar-Ramirez D."/>
        </authorList>
    </citation>
    <scope>NUCLEOTIDE SEQUENCE [LARGE SCALE GENOMIC DNA]</scope>
    <source>
        <strain evidence="7">Araruama</strain>
    </source>
</reference>
<dbReference type="CDD" id="cd17933">
    <property type="entry name" value="DEXSc_RecD-like"/>
    <property type="match status" value="1"/>
</dbReference>
<dbReference type="Pfam" id="PF13604">
    <property type="entry name" value="AAA_30"/>
    <property type="match status" value="1"/>
</dbReference>
<comment type="caution">
    <text evidence="6">The sequence shown here is derived from an EMBL/GenBank/DDBJ whole genome shotgun (WGS) entry which is preliminary data.</text>
</comment>
<evidence type="ECO:0000259" key="4">
    <source>
        <dbReference type="Pfam" id="PF08751"/>
    </source>
</evidence>
<feature type="domain" description="TrwC relaxase" evidence="4">
    <location>
        <begin position="13"/>
        <end position="282"/>
    </location>
</feature>
<dbReference type="Gene3D" id="2.30.30.940">
    <property type="match status" value="1"/>
</dbReference>
<dbReference type="InterPro" id="IPR027785">
    <property type="entry name" value="UvrD-like_helicase_C"/>
</dbReference>
<dbReference type="Pfam" id="PF13538">
    <property type="entry name" value="UvrD_C_2"/>
    <property type="match status" value="1"/>
</dbReference>
<dbReference type="NCBIfam" id="NF041492">
    <property type="entry name" value="MobF"/>
    <property type="match status" value="1"/>
</dbReference>
<dbReference type="GO" id="GO:0005524">
    <property type="term" value="F:ATP binding"/>
    <property type="evidence" value="ECO:0007669"/>
    <property type="project" value="UniProtKB-KW"/>
</dbReference>
<dbReference type="Gene3D" id="3.40.50.300">
    <property type="entry name" value="P-loop containing nucleotide triphosphate hydrolases"/>
    <property type="match status" value="2"/>
</dbReference>
<dbReference type="CDD" id="cd18809">
    <property type="entry name" value="SF1_C_RecD"/>
    <property type="match status" value="1"/>
</dbReference>
<evidence type="ECO:0000259" key="5">
    <source>
        <dbReference type="Pfam" id="PF13538"/>
    </source>
</evidence>
<protein>
    <submittedName>
        <fullName evidence="6">Mobilization protein TraI-like protein</fullName>
    </submittedName>
</protein>
<dbReference type="PANTHER" id="PTHR43788">
    <property type="entry name" value="DNA2/NAM7 HELICASE FAMILY MEMBER"/>
    <property type="match status" value="1"/>
</dbReference>
<gene>
    <name evidence="6" type="ORF">OMM_02627</name>
</gene>
<keyword evidence="2" id="KW-0067">ATP-binding</keyword>
<dbReference type="SUPFAM" id="SSF55464">
    <property type="entry name" value="Origin of replication-binding domain, RBD-like"/>
    <property type="match status" value="1"/>
</dbReference>
<dbReference type="EMBL" id="ATBP01000297">
    <property type="protein sequence ID" value="ETR71247.1"/>
    <property type="molecule type" value="Genomic_DNA"/>
</dbReference>
<dbReference type="InterPro" id="IPR027417">
    <property type="entry name" value="P-loop_NTPase"/>
</dbReference>
<feature type="domain" description="UvrD-like helicase C-terminal" evidence="5">
    <location>
        <begin position="804"/>
        <end position="847"/>
    </location>
</feature>
<dbReference type="InterPro" id="IPR014862">
    <property type="entry name" value="TrwC"/>
</dbReference>
<dbReference type="PANTHER" id="PTHR43788:SF6">
    <property type="entry name" value="DNA HELICASE B"/>
    <property type="match status" value="1"/>
</dbReference>
<dbReference type="InterPro" id="IPR050534">
    <property type="entry name" value="Coronavir_polyprotein_1ab"/>
</dbReference>
<evidence type="ECO:0000313" key="7">
    <source>
        <dbReference type="Proteomes" id="UP000189670"/>
    </source>
</evidence>
<organism evidence="6 7">
    <name type="scientific">Candidatus Magnetoglobus multicellularis str. Araruama</name>
    <dbReference type="NCBI Taxonomy" id="890399"/>
    <lineage>
        <taxon>Bacteria</taxon>
        <taxon>Pseudomonadati</taxon>
        <taxon>Thermodesulfobacteriota</taxon>
        <taxon>Desulfobacteria</taxon>
        <taxon>Desulfobacterales</taxon>
        <taxon>Desulfobacteraceae</taxon>
        <taxon>Candidatus Magnetoglobus</taxon>
    </lineage>
</organism>
<accession>A0A1V1P8N4</accession>
<dbReference type="SUPFAM" id="SSF52540">
    <property type="entry name" value="P-loop containing nucleoside triphosphate hydrolases"/>
    <property type="match status" value="2"/>
</dbReference>